<evidence type="ECO:0000313" key="3">
    <source>
        <dbReference type="EMBL" id="PWN26493.1"/>
    </source>
</evidence>
<name>A0A316URJ3_9BASI</name>
<feature type="region of interest" description="Disordered" evidence="1">
    <location>
        <begin position="1"/>
        <end position="92"/>
    </location>
</feature>
<feature type="compositionally biased region" description="Low complexity" evidence="1">
    <location>
        <begin position="16"/>
        <end position="29"/>
    </location>
</feature>
<gene>
    <name evidence="3" type="ORF">BDZ90DRAFT_39991</name>
</gene>
<evidence type="ECO:0000259" key="2">
    <source>
        <dbReference type="Pfam" id="PF09764"/>
    </source>
</evidence>
<dbReference type="RefSeq" id="XP_025361105.1">
    <property type="nucleotide sequence ID" value="XM_025509559.1"/>
</dbReference>
<dbReference type="OrthoDB" id="191192at2759"/>
<dbReference type="GO" id="GO:0016811">
    <property type="term" value="F:hydrolase activity, acting on carbon-nitrogen (but not peptide) bonds, in linear amides"/>
    <property type="evidence" value="ECO:0007669"/>
    <property type="project" value="InterPro"/>
</dbReference>
<dbReference type="Pfam" id="PF09764">
    <property type="entry name" value="Nt_Gln_amidase"/>
    <property type="match status" value="1"/>
</dbReference>
<dbReference type="GeneID" id="37031382"/>
<keyword evidence="4" id="KW-1185">Reference proteome</keyword>
<proteinExistence type="predicted"/>
<dbReference type="InterPro" id="IPR023128">
    <property type="entry name" value="Prot_N_Gln_amidohydro_ab_roll"/>
</dbReference>
<organism evidence="3 4">
    <name type="scientific">Jaminaea rosea</name>
    <dbReference type="NCBI Taxonomy" id="1569628"/>
    <lineage>
        <taxon>Eukaryota</taxon>
        <taxon>Fungi</taxon>
        <taxon>Dikarya</taxon>
        <taxon>Basidiomycota</taxon>
        <taxon>Ustilaginomycotina</taxon>
        <taxon>Exobasidiomycetes</taxon>
        <taxon>Microstromatales</taxon>
        <taxon>Microstromatales incertae sedis</taxon>
        <taxon>Jaminaea</taxon>
    </lineage>
</organism>
<evidence type="ECO:0000256" key="1">
    <source>
        <dbReference type="SAM" id="MobiDB-lite"/>
    </source>
</evidence>
<feature type="domain" description="Protein N-terminal glutamine amidohydrolase alpha beta roll" evidence="2">
    <location>
        <begin position="105"/>
        <end position="156"/>
    </location>
</feature>
<feature type="compositionally biased region" description="Basic residues" evidence="1">
    <location>
        <begin position="31"/>
        <end position="49"/>
    </location>
</feature>
<accession>A0A316URJ3</accession>
<evidence type="ECO:0000313" key="4">
    <source>
        <dbReference type="Proteomes" id="UP000245884"/>
    </source>
</evidence>
<protein>
    <recommendedName>
        <fullName evidence="2">Protein N-terminal glutamine amidohydrolase alpha beta roll domain-containing protein</fullName>
    </recommendedName>
</protein>
<dbReference type="Proteomes" id="UP000245884">
    <property type="component" value="Unassembled WGS sequence"/>
</dbReference>
<dbReference type="EMBL" id="KZ819671">
    <property type="protein sequence ID" value="PWN26493.1"/>
    <property type="molecule type" value="Genomic_DNA"/>
</dbReference>
<sequence length="168" mass="18669">MTVPQSEARRLDPAESTLSLPAHPAASSSKTVRRSISFKRLRSRSVHRQQTRDKQTEEVPSQTSVLRPPLPSTAHSAQGRLEGAVTVPSSSCPPQPFDWPKSSQYCACYCEENAYLLAQSLLRKVERRHGKERVDAEGRKWDVWVVVVSNQGKTVSTGRAMRIQGSAD</sequence>
<dbReference type="Gene3D" id="3.10.620.10">
    <property type="entry name" value="Protein N-terminal glutamine amidohydrolase, alpha beta roll"/>
    <property type="match status" value="1"/>
</dbReference>
<reference evidence="3 4" key="1">
    <citation type="journal article" date="2018" name="Mol. Biol. Evol.">
        <title>Broad Genomic Sampling Reveals a Smut Pathogenic Ancestry of the Fungal Clade Ustilaginomycotina.</title>
        <authorList>
            <person name="Kijpornyongpan T."/>
            <person name="Mondo S.J."/>
            <person name="Barry K."/>
            <person name="Sandor L."/>
            <person name="Lee J."/>
            <person name="Lipzen A."/>
            <person name="Pangilinan J."/>
            <person name="LaButti K."/>
            <person name="Hainaut M."/>
            <person name="Henrissat B."/>
            <person name="Grigoriev I.V."/>
            <person name="Spatafora J.W."/>
            <person name="Aime M.C."/>
        </authorList>
    </citation>
    <scope>NUCLEOTIDE SEQUENCE [LARGE SCALE GENOMIC DNA]</scope>
    <source>
        <strain evidence="3 4">MCA 5214</strain>
    </source>
</reference>
<dbReference type="AlphaFoldDB" id="A0A316URJ3"/>
<dbReference type="InterPro" id="IPR037132">
    <property type="entry name" value="N_Gln_amidohydro_ab_roll_sf"/>
</dbReference>